<evidence type="ECO:0000313" key="5">
    <source>
        <dbReference type="EMBL" id="HIV09693.1"/>
    </source>
</evidence>
<dbReference type="GO" id="GO:0005829">
    <property type="term" value="C:cytosol"/>
    <property type="evidence" value="ECO:0007669"/>
    <property type="project" value="TreeGrafter"/>
</dbReference>
<evidence type="ECO:0000256" key="1">
    <source>
        <dbReference type="ARBA" id="ARBA00000830"/>
    </source>
</evidence>
<dbReference type="PANTHER" id="PTHR43434:SF1">
    <property type="entry name" value="PHOSPHOGLYCOLATE PHOSPHATASE"/>
    <property type="match status" value="1"/>
</dbReference>
<comment type="pathway">
    <text evidence="2">Organic acid metabolism; glycolate biosynthesis; glycolate from 2-phosphoglycolate: step 1/1.</text>
</comment>
<dbReference type="Proteomes" id="UP000886845">
    <property type="component" value="Unassembled WGS sequence"/>
</dbReference>
<dbReference type="EMBL" id="DVOR01000205">
    <property type="protein sequence ID" value="HIV09693.1"/>
    <property type="molecule type" value="Genomic_DNA"/>
</dbReference>
<proteinExistence type="inferred from homology"/>
<dbReference type="Gene3D" id="3.40.50.1000">
    <property type="entry name" value="HAD superfamily/HAD-like"/>
    <property type="match status" value="1"/>
</dbReference>
<dbReference type="SFLD" id="SFLDS00003">
    <property type="entry name" value="Haloacid_Dehalogenase"/>
    <property type="match status" value="1"/>
</dbReference>
<dbReference type="GO" id="GO:0008967">
    <property type="term" value="F:phosphoglycolate phosphatase activity"/>
    <property type="evidence" value="ECO:0007669"/>
    <property type="project" value="UniProtKB-EC"/>
</dbReference>
<dbReference type="InterPro" id="IPR023214">
    <property type="entry name" value="HAD_sf"/>
</dbReference>
<evidence type="ECO:0000256" key="4">
    <source>
        <dbReference type="ARBA" id="ARBA00013078"/>
    </source>
</evidence>
<comment type="catalytic activity">
    <reaction evidence="1">
        <text>2-phosphoglycolate + H2O = glycolate + phosphate</text>
        <dbReference type="Rhea" id="RHEA:14369"/>
        <dbReference type="ChEBI" id="CHEBI:15377"/>
        <dbReference type="ChEBI" id="CHEBI:29805"/>
        <dbReference type="ChEBI" id="CHEBI:43474"/>
        <dbReference type="ChEBI" id="CHEBI:58033"/>
        <dbReference type="EC" id="3.1.3.18"/>
    </reaction>
</comment>
<dbReference type="Pfam" id="PF13419">
    <property type="entry name" value="HAD_2"/>
    <property type="match status" value="1"/>
</dbReference>
<evidence type="ECO:0000256" key="3">
    <source>
        <dbReference type="ARBA" id="ARBA00006171"/>
    </source>
</evidence>
<dbReference type="InterPro" id="IPR050155">
    <property type="entry name" value="HAD-like_hydrolase_sf"/>
</dbReference>
<comment type="caution">
    <text evidence="5">The sequence shown here is derived from an EMBL/GenBank/DDBJ whole genome shotgun (WGS) entry which is preliminary data.</text>
</comment>
<accession>A0A9D1NP49</accession>
<evidence type="ECO:0000256" key="2">
    <source>
        <dbReference type="ARBA" id="ARBA00004818"/>
    </source>
</evidence>
<dbReference type="InterPro" id="IPR036412">
    <property type="entry name" value="HAD-like_sf"/>
</dbReference>
<keyword evidence="5" id="KW-0378">Hydrolase</keyword>
<reference evidence="5" key="2">
    <citation type="journal article" date="2021" name="PeerJ">
        <title>Extensive microbial diversity within the chicken gut microbiome revealed by metagenomics and culture.</title>
        <authorList>
            <person name="Gilroy R."/>
            <person name="Ravi A."/>
            <person name="Getino M."/>
            <person name="Pursley I."/>
            <person name="Horton D.L."/>
            <person name="Alikhan N.F."/>
            <person name="Baker D."/>
            <person name="Gharbi K."/>
            <person name="Hall N."/>
            <person name="Watson M."/>
            <person name="Adriaenssens E.M."/>
            <person name="Foster-Nyarko E."/>
            <person name="Jarju S."/>
            <person name="Secka A."/>
            <person name="Antonio M."/>
            <person name="Oren A."/>
            <person name="Chaudhuri R.R."/>
            <person name="La Ragione R."/>
            <person name="Hildebrand F."/>
            <person name="Pallen M.J."/>
        </authorList>
    </citation>
    <scope>NUCLEOTIDE SEQUENCE</scope>
    <source>
        <strain evidence="5">35461</strain>
    </source>
</reference>
<dbReference type="AlphaFoldDB" id="A0A9D1NP49"/>
<gene>
    <name evidence="5" type="ORF">IAC79_06240</name>
</gene>
<dbReference type="InterPro" id="IPR041492">
    <property type="entry name" value="HAD_2"/>
</dbReference>
<dbReference type="PANTHER" id="PTHR43434">
    <property type="entry name" value="PHOSPHOGLYCOLATE PHOSPHATASE"/>
    <property type="match status" value="1"/>
</dbReference>
<dbReference type="InterPro" id="IPR023198">
    <property type="entry name" value="PGP-like_dom2"/>
</dbReference>
<dbReference type="SUPFAM" id="SSF56784">
    <property type="entry name" value="HAD-like"/>
    <property type="match status" value="1"/>
</dbReference>
<dbReference type="SFLD" id="SFLDG01129">
    <property type="entry name" value="C1.5:_HAD__Beta-PGM__Phosphata"/>
    <property type="match status" value="1"/>
</dbReference>
<evidence type="ECO:0000313" key="6">
    <source>
        <dbReference type="Proteomes" id="UP000886845"/>
    </source>
</evidence>
<dbReference type="EC" id="3.1.3.18" evidence="4"/>
<comment type="similarity">
    <text evidence="3">Belongs to the HAD-like hydrolase superfamily. CbbY/CbbZ/Gph/YieH family.</text>
</comment>
<name>A0A9D1NP49_9BACT</name>
<protein>
    <recommendedName>
        <fullName evidence="4">phosphoglycolate phosphatase</fullName>
        <ecNumber evidence="4">3.1.3.18</ecNumber>
    </recommendedName>
</protein>
<dbReference type="GO" id="GO:0006281">
    <property type="term" value="P:DNA repair"/>
    <property type="evidence" value="ECO:0007669"/>
    <property type="project" value="TreeGrafter"/>
</dbReference>
<sequence length="209" mass="23251">MPNAPRTVVWDFNGTLLDDVRACLDALNAILRGNRLPPLSAEDYRARFRFPVAEFYRELGMVPATRYDWEALGESFHMRYLFSRHLGLQPGAREALTALRAAGIRQGVLSALEQGLLEMQLRQFGLTPYFDFIRGSRNYDGASKEAAARDLPLEGPTLLVGDTLHDAEVARAMGWDCILCSAGHQNAERLATVGFPIIPSLLLLPPRLL</sequence>
<organism evidence="5 6">
    <name type="scientific">Candidatus Spyradenecus faecavium</name>
    <dbReference type="NCBI Taxonomy" id="2840947"/>
    <lineage>
        <taxon>Bacteria</taxon>
        <taxon>Pseudomonadati</taxon>
        <taxon>Lentisphaerota</taxon>
        <taxon>Lentisphaeria</taxon>
        <taxon>Lentisphaerales</taxon>
        <taxon>Lentisphaeraceae</taxon>
        <taxon>Lentisphaeraceae incertae sedis</taxon>
        <taxon>Candidatus Spyradenecus</taxon>
    </lineage>
</organism>
<reference evidence="5" key="1">
    <citation type="submission" date="2020-10" db="EMBL/GenBank/DDBJ databases">
        <authorList>
            <person name="Gilroy R."/>
        </authorList>
    </citation>
    <scope>NUCLEOTIDE SEQUENCE</scope>
    <source>
        <strain evidence="5">35461</strain>
    </source>
</reference>
<dbReference type="Gene3D" id="1.10.150.240">
    <property type="entry name" value="Putative phosphatase, domain 2"/>
    <property type="match status" value="1"/>
</dbReference>